<dbReference type="InterPro" id="IPR013656">
    <property type="entry name" value="PAS_4"/>
</dbReference>
<dbReference type="EMBL" id="JBHMFA010000005">
    <property type="protein sequence ID" value="MFB9104800.1"/>
    <property type="molecule type" value="Genomic_DNA"/>
</dbReference>
<dbReference type="PRINTS" id="PR00344">
    <property type="entry name" value="BCTRLSENSOR"/>
</dbReference>
<evidence type="ECO:0000259" key="7">
    <source>
        <dbReference type="PROSITE" id="PS50109"/>
    </source>
</evidence>
<dbReference type="Proteomes" id="UP001589590">
    <property type="component" value="Unassembled WGS sequence"/>
</dbReference>
<dbReference type="SUPFAM" id="SSF55874">
    <property type="entry name" value="ATPase domain of HSP90 chaperone/DNA topoisomerase II/histidine kinase"/>
    <property type="match status" value="1"/>
</dbReference>
<evidence type="ECO:0000256" key="2">
    <source>
        <dbReference type="ARBA" id="ARBA00012438"/>
    </source>
</evidence>
<dbReference type="Gene3D" id="1.10.287.130">
    <property type="match status" value="1"/>
</dbReference>
<dbReference type="InterPro" id="IPR000014">
    <property type="entry name" value="PAS"/>
</dbReference>
<evidence type="ECO:0000259" key="8">
    <source>
        <dbReference type="PROSITE" id="PS50112"/>
    </source>
</evidence>
<dbReference type="InterPro" id="IPR003594">
    <property type="entry name" value="HATPase_dom"/>
</dbReference>
<feature type="coiled-coil region" evidence="6">
    <location>
        <begin position="8"/>
        <end position="42"/>
    </location>
</feature>
<evidence type="ECO:0000313" key="9">
    <source>
        <dbReference type="EMBL" id="MFB9104800.1"/>
    </source>
</evidence>
<dbReference type="NCBIfam" id="TIGR00229">
    <property type="entry name" value="sensory_box"/>
    <property type="match status" value="1"/>
</dbReference>
<keyword evidence="9" id="KW-0547">Nucleotide-binding</keyword>
<dbReference type="Pfam" id="PF08448">
    <property type="entry name" value="PAS_4"/>
    <property type="match status" value="1"/>
</dbReference>
<protein>
    <recommendedName>
        <fullName evidence="2">histidine kinase</fullName>
        <ecNumber evidence="2">2.7.13.3</ecNumber>
    </recommendedName>
</protein>
<dbReference type="Gene3D" id="3.30.565.10">
    <property type="entry name" value="Histidine kinase-like ATPase, C-terminal domain"/>
    <property type="match status" value="1"/>
</dbReference>
<dbReference type="Pfam" id="PF02518">
    <property type="entry name" value="HATPase_c"/>
    <property type="match status" value="1"/>
</dbReference>
<dbReference type="SUPFAM" id="SSF47384">
    <property type="entry name" value="Homodimeric domain of signal transducing histidine kinase"/>
    <property type="match status" value="1"/>
</dbReference>
<keyword evidence="10" id="KW-1185">Reference proteome</keyword>
<comment type="catalytic activity">
    <reaction evidence="1">
        <text>ATP + protein L-histidine = ADP + protein N-phospho-L-histidine.</text>
        <dbReference type="EC" id="2.7.13.3"/>
    </reaction>
</comment>
<evidence type="ECO:0000313" key="10">
    <source>
        <dbReference type="Proteomes" id="UP001589590"/>
    </source>
</evidence>
<dbReference type="SMART" id="SM00387">
    <property type="entry name" value="HATPase_c"/>
    <property type="match status" value="1"/>
</dbReference>
<dbReference type="EC" id="2.7.13.3" evidence="2"/>
<evidence type="ECO:0000256" key="5">
    <source>
        <dbReference type="ARBA" id="ARBA00022777"/>
    </source>
</evidence>
<feature type="domain" description="Histidine kinase" evidence="7">
    <location>
        <begin position="194"/>
        <end position="410"/>
    </location>
</feature>
<dbReference type="Pfam" id="PF00512">
    <property type="entry name" value="HisKA"/>
    <property type="match status" value="1"/>
</dbReference>
<dbReference type="GO" id="GO:0005524">
    <property type="term" value="F:ATP binding"/>
    <property type="evidence" value="ECO:0007669"/>
    <property type="project" value="UniProtKB-KW"/>
</dbReference>
<sequence length="411" mass="46546">MTQPLLSYSELKKQNEALKKENERLKLDLVKNTNERKRAEIKTEKAHSEIKQFKFALDNLDTYVYIKNTKSQYLYANKKTLKLFNCTIEDLSNLNDSNFFPPKTYKQLLEIERDILEHGHSTSNQVESTDNSGNRVVYWDIKTPIFDKKDPSKIESICGISTDITERIKVEETLKATALQLKELNTTKDKLFSVLAHDLRGPFYHMIGVSELLLNNNTDETETETFIKIINSSAKNTLNLLDNLLSWAQSQTGELRIKLEKISLSQLIFDTLEFQKAPASAKNISLAWNPIENYSILTDQNIFKTILRNLISNAVKFTNSGGQITITTTMNQNELQVTVTDNGVGMNKTRIQSLFNLSTNTTARGTNKEQGSGLGLILCQDLINKLNGKIWAESQEAKGSSFKFTIPVNAS</sequence>
<proteinExistence type="predicted"/>
<keyword evidence="5" id="KW-0418">Kinase</keyword>
<dbReference type="InterPro" id="IPR005467">
    <property type="entry name" value="His_kinase_dom"/>
</dbReference>
<keyword evidence="9" id="KW-0067">ATP-binding</keyword>
<keyword evidence="4" id="KW-0808">Transferase</keyword>
<dbReference type="InterPro" id="IPR004358">
    <property type="entry name" value="Sig_transdc_His_kin-like_C"/>
</dbReference>
<dbReference type="PROSITE" id="PS50112">
    <property type="entry name" value="PAS"/>
    <property type="match status" value="1"/>
</dbReference>
<dbReference type="InterPro" id="IPR003661">
    <property type="entry name" value="HisK_dim/P_dom"/>
</dbReference>
<dbReference type="InterPro" id="IPR036890">
    <property type="entry name" value="HATPase_C_sf"/>
</dbReference>
<organism evidence="9 10">
    <name type="scientific">Algibacter miyuki</name>
    <dbReference type="NCBI Taxonomy" id="1306933"/>
    <lineage>
        <taxon>Bacteria</taxon>
        <taxon>Pseudomonadati</taxon>
        <taxon>Bacteroidota</taxon>
        <taxon>Flavobacteriia</taxon>
        <taxon>Flavobacteriales</taxon>
        <taxon>Flavobacteriaceae</taxon>
        <taxon>Algibacter</taxon>
    </lineage>
</organism>
<dbReference type="SMART" id="SM00388">
    <property type="entry name" value="HisKA"/>
    <property type="match status" value="1"/>
</dbReference>
<reference evidence="9 10" key="1">
    <citation type="submission" date="2024-09" db="EMBL/GenBank/DDBJ databases">
        <authorList>
            <person name="Sun Q."/>
            <person name="Mori K."/>
        </authorList>
    </citation>
    <scope>NUCLEOTIDE SEQUENCE [LARGE SCALE GENOMIC DNA]</scope>
    <source>
        <strain evidence="9 10">CECT 8300</strain>
    </source>
</reference>
<evidence type="ECO:0000256" key="1">
    <source>
        <dbReference type="ARBA" id="ARBA00000085"/>
    </source>
</evidence>
<keyword evidence="3" id="KW-0597">Phosphoprotein</keyword>
<name>A0ABV5GYS6_9FLAO</name>
<dbReference type="InterPro" id="IPR035965">
    <property type="entry name" value="PAS-like_dom_sf"/>
</dbReference>
<gene>
    <name evidence="9" type="ORF">ACFFU1_07810</name>
</gene>
<dbReference type="RefSeq" id="WP_290273264.1">
    <property type="nucleotide sequence ID" value="NZ_JAUFQP010000013.1"/>
</dbReference>
<comment type="caution">
    <text evidence="9">The sequence shown here is derived from an EMBL/GenBank/DDBJ whole genome shotgun (WGS) entry which is preliminary data.</text>
</comment>
<dbReference type="Gene3D" id="3.30.450.20">
    <property type="entry name" value="PAS domain"/>
    <property type="match status" value="1"/>
</dbReference>
<evidence type="ECO:0000256" key="6">
    <source>
        <dbReference type="SAM" id="Coils"/>
    </source>
</evidence>
<dbReference type="SUPFAM" id="SSF55785">
    <property type="entry name" value="PYP-like sensor domain (PAS domain)"/>
    <property type="match status" value="1"/>
</dbReference>
<dbReference type="InterPro" id="IPR036097">
    <property type="entry name" value="HisK_dim/P_sf"/>
</dbReference>
<accession>A0ABV5GYS6</accession>
<evidence type="ECO:0000256" key="3">
    <source>
        <dbReference type="ARBA" id="ARBA00022553"/>
    </source>
</evidence>
<dbReference type="PROSITE" id="PS50109">
    <property type="entry name" value="HIS_KIN"/>
    <property type="match status" value="1"/>
</dbReference>
<dbReference type="PANTHER" id="PTHR43047:SF72">
    <property type="entry name" value="OSMOSENSING HISTIDINE PROTEIN KINASE SLN1"/>
    <property type="match status" value="1"/>
</dbReference>
<dbReference type="PANTHER" id="PTHR43047">
    <property type="entry name" value="TWO-COMPONENT HISTIDINE PROTEIN KINASE"/>
    <property type="match status" value="1"/>
</dbReference>
<dbReference type="CDD" id="cd00082">
    <property type="entry name" value="HisKA"/>
    <property type="match status" value="1"/>
</dbReference>
<keyword evidence="6" id="KW-0175">Coiled coil</keyword>
<feature type="domain" description="PAS" evidence="8">
    <location>
        <begin position="49"/>
        <end position="119"/>
    </location>
</feature>
<evidence type="ECO:0000256" key="4">
    <source>
        <dbReference type="ARBA" id="ARBA00022679"/>
    </source>
</evidence>